<evidence type="ECO:0000256" key="1">
    <source>
        <dbReference type="SAM" id="MobiDB-lite"/>
    </source>
</evidence>
<gene>
    <name evidence="3" type="primary">20353802</name>
    <name evidence="2" type="ORF">GGTG_13344</name>
</gene>
<organism evidence="2">
    <name type="scientific">Gaeumannomyces tritici (strain R3-111a-1)</name>
    <name type="common">Wheat and barley take-all root rot fungus</name>
    <name type="synonym">Gaeumannomyces graminis var. tritici</name>
    <dbReference type="NCBI Taxonomy" id="644352"/>
    <lineage>
        <taxon>Eukaryota</taxon>
        <taxon>Fungi</taxon>
        <taxon>Dikarya</taxon>
        <taxon>Ascomycota</taxon>
        <taxon>Pezizomycotina</taxon>
        <taxon>Sordariomycetes</taxon>
        <taxon>Sordariomycetidae</taxon>
        <taxon>Magnaporthales</taxon>
        <taxon>Magnaporthaceae</taxon>
        <taxon>Gaeumannomyces</taxon>
    </lineage>
</organism>
<evidence type="ECO:0000313" key="2">
    <source>
        <dbReference type="EMBL" id="EJT69076.1"/>
    </source>
</evidence>
<reference evidence="3" key="5">
    <citation type="submission" date="2018-04" db="UniProtKB">
        <authorList>
            <consortium name="EnsemblFungi"/>
        </authorList>
    </citation>
    <scope>IDENTIFICATION</scope>
    <source>
        <strain evidence="3">R3-111a-1</strain>
    </source>
</reference>
<dbReference type="GeneID" id="20353802"/>
<feature type="region of interest" description="Disordered" evidence="1">
    <location>
        <begin position="1"/>
        <end position="28"/>
    </location>
</feature>
<protein>
    <submittedName>
        <fullName evidence="2 3">Uncharacterized protein</fullName>
    </submittedName>
</protein>
<dbReference type="RefSeq" id="XP_009229514.1">
    <property type="nucleotide sequence ID" value="XM_009231250.1"/>
</dbReference>
<dbReference type="VEuPathDB" id="FungiDB:GGTG_13344"/>
<dbReference type="HOGENOM" id="CLU_1147250_0_0_1"/>
<accession>J3PIL5</accession>
<evidence type="ECO:0000313" key="4">
    <source>
        <dbReference type="Proteomes" id="UP000006039"/>
    </source>
</evidence>
<dbReference type="EnsemblFungi" id="EJT69076">
    <property type="protein sequence ID" value="EJT69076"/>
    <property type="gene ID" value="GGTG_13344"/>
</dbReference>
<reference evidence="2" key="2">
    <citation type="submission" date="2010-07" db="EMBL/GenBank/DDBJ databases">
        <authorList>
            <consortium name="The Broad Institute Genome Sequencing Platform"/>
            <consortium name="Broad Institute Genome Sequencing Center for Infectious Disease"/>
            <person name="Ma L.-J."/>
            <person name="Dead R."/>
            <person name="Young S."/>
            <person name="Zeng Q."/>
            <person name="Koehrsen M."/>
            <person name="Alvarado L."/>
            <person name="Berlin A."/>
            <person name="Chapman S.B."/>
            <person name="Chen Z."/>
            <person name="Freedman E."/>
            <person name="Gellesch M."/>
            <person name="Goldberg J."/>
            <person name="Griggs A."/>
            <person name="Gujja S."/>
            <person name="Heilman E.R."/>
            <person name="Heiman D."/>
            <person name="Hepburn T."/>
            <person name="Howarth C."/>
            <person name="Jen D."/>
            <person name="Larson L."/>
            <person name="Mehta T."/>
            <person name="Neiman D."/>
            <person name="Pearson M."/>
            <person name="Roberts A."/>
            <person name="Saif S."/>
            <person name="Shea T."/>
            <person name="Shenoy N."/>
            <person name="Sisk P."/>
            <person name="Stolte C."/>
            <person name="Sykes S."/>
            <person name="Walk T."/>
            <person name="White J."/>
            <person name="Yandava C."/>
            <person name="Haas B."/>
            <person name="Nusbaum C."/>
            <person name="Birren B."/>
        </authorList>
    </citation>
    <scope>NUCLEOTIDE SEQUENCE</scope>
    <source>
        <strain evidence="2">R3-111a-1</strain>
    </source>
</reference>
<dbReference type="OrthoDB" id="4689298at2759"/>
<sequence>MRQKTSAKSAKRKKKPRTTAKLHKKKAPLKAYQNGTFPGFAKPIPSEAELIPSDPCTTAEDLSTYLKKYKGKTGVKVHPNPVSFSSAKDKANWRGALRDIDNRDTFQDWWAGREREVDKPFLALFSVPPEWRSLGRPRKQQYIVIVWDCDPRSYRNPDIKAERQLQDNDRWKPILQRGFFDTIRRDFAFTARFYYSIDASQSGQNRCLPISMERILWLALLKTQNFQGDSDPRLKDCVLLRP</sequence>
<dbReference type="AlphaFoldDB" id="J3PIL5"/>
<keyword evidence="4" id="KW-1185">Reference proteome</keyword>
<name>J3PIL5_GAET3</name>
<reference evidence="4" key="1">
    <citation type="submission" date="2010-07" db="EMBL/GenBank/DDBJ databases">
        <title>The genome sequence of Gaeumannomyces graminis var. tritici strain R3-111a-1.</title>
        <authorList>
            <consortium name="The Broad Institute Genome Sequencing Platform"/>
            <person name="Ma L.-J."/>
            <person name="Dead R."/>
            <person name="Young S."/>
            <person name="Zeng Q."/>
            <person name="Koehrsen M."/>
            <person name="Alvarado L."/>
            <person name="Berlin A."/>
            <person name="Chapman S.B."/>
            <person name="Chen Z."/>
            <person name="Freedman E."/>
            <person name="Gellesch M."/>
            <person name="Goldberg J."/>
            <person name="Griggs A."/>
            <person name="Gujja S."/>
            <person name="Heilman E.R."/>
            <person name="Heiman D."/>
            <person name="Hepburn T."/>
            <person name="Howarth C."/>
            <person name="Jen D."/>
            <person name="Larson L."/>
            <person name="Mehta T."/>
            <person name="Neiman D."/>
            <person name="Pearson M."/>
            <person name="Roberts A."/>
            <person name="Saif S."/>
            <person name="Shea T."/>
            <person name="Shenoy N."/>
            <person name="Sisk P."/>
            <person name="Stolte C."/>
            <person name="Sykes S."/>
            <person name="Walk T."/>
            <person name="White J."/>
            <person name="Yandava C."/>
            <person name="Haas B."/>
            <person name="Nusbaum C."/>
            <person name="Birren B."/>
        </authorList>
    </citation>
    <scope>NUCLEOTIDE SEQUENCE [LARGE SCALE GENOMIC DNA]</scope>
    <source>
        <strain evidence="4">R3-111a-1</strain>
    </source>
</reference>
<reference evidence="3" key="4">
    <citation type="journal article" date="2015" name="G3 (Bethesda)">
        <title>Genome sequences of three phytopathogenic species of the Magnaporthaceae family of fungi.</title>
        <authorList>
            <person name="Okagaki L.H."/>
            <person name="Nunes C.C."/>
            <person name="Sailsbery J."/>
            <person name="Clay B."/>
            <person name="Brown D."/>
            <person name="John T."/>
            <person name="Oh Y."/>
            <person name="Young N."/>
            <person name="Fitzgerald M."/>
            <person name="Haas B.J."/>
            <person name="Zeng Q."/>
            <person name="Young S."/>
            <person name="Adiconis X."/>
            <person name="Fan L."/>
            <person name="Levin J.Z."/>
            <person name="Mitchell T.K."/>
            <person name="Okubara P.A."/>
            <person name="Farman M.L."/>
            <person name="Kohn L.M."/>
            <person name="Birren B."/>
            <person name="Ma L.-J."/>
            <person name="Dean R.A."/>
        </authorList>
    </citation>
    <scope>NUCLEOTIDE SEQUENCE</scope>
    <source>
        <strain evidence="3">R3-111a-1</strain>
    </source>
</reference>
<evidence type="ECO:0000313" key="3">
    <source>
        <dbReference type="EnsemblFungi" id="EJT69076"/>
    </source>
</evidence>
<reference evidence="2" key="3">
    <citation type="submission" date="2010-09" db="EMBL/GenBank/DDBJ databases">
        <title>Annotation of Gaeumannomyces graminis var. tritici R3-111a-1.</title>
        <authorList>
            <consortium name="The Broad Institute Genome Sequencing Platform"/>
            <person name="Ma L.-J."/>
            <person name="Dead R."/>
            <person name="Young S.K."/>
            <person name="Zeng Q."/>
            <person name="Gargeya S."/>
            <person name="Fitzgerald M."/>
            <person name="Haas B."/>
            <person name="Abouelleil A."/>
            <person name="Alvarado L."/>
            <person name="Arachchi H.M."/>
            <person name="Berlin A."/>
            <person name="Brown A."/>
            <person name="Chapman S.B."/>
            <person name="Chen Z."/>
            <person name="Dunbar C."/>
            <person name="Freedman E."/>
            <person name="Gearin G."/>
            <person name="Gellesch M."/>
            <person name="Goldberg J."/>
            <person name="Griggs A."/>
            <person name="Gujja S."/>
            <person name="Heiman D."/>
            <person name="Howarth C."/>
            <person name="Larson L."/>
            <person name="Lui A."/>
            <person name="MacDonald P.J.P."/>
            <person name="Mehta T."/>
            <person name="Montmayeur A."/>
            <person name="Murphy C."/>
            <person name="Neiman D."/>
            <person name="Pearson M."/>
            <person name="Priest M."/>
            <person name="Roberts A."/>
            <person name="Saif S."/>
            <person name="Shea T."/>
            <person name="Shenoy N."/>
            <person name="Sisk P."/>
            <person name="Stolte C."/>
            <person name="Sykes S."/>
            <person name="Yandava C."/>
            <person name="Wortman J."/>
            <person name="Nusbaum C."/>
            <person name="Birren B."/>
        </authorList>
    </citation>
    <scope>NUCLEOTIDE SEQUENCE</scope>
    <source>
        <strain evidence="2">R3-111a-1</strain>
    </source>
</reference>
<proteinExistence type="predicted"/>
<dbReference type="EMBL" id="GL385406">
    <property type="protein sequence ID" value="EJT69076.1"/>
    <property type="molecule type" value="Genomic_DNA"/>
</dbReference>
<dbReference type="eggNOG" id="ENOG502T61J">
    <property type="taxonomic scope" value="Eukaryota"/>
</dbReference>
<dbReference type="Proteomes" id="UP000006039">
    <property type="component" value="Unassembled WGS sequence"/>
</dbReference>